<dbReference type="RefSeq" id="WP_006739887.1">
    <property type="nucleotide sequence ID" value="NZ_AEUZ02000001.1"/>
</dbReference>
<sequence length="137" mass="15241">MKTKGTLQSTAKHLKLGLVSAIFAGGIFVALNPVTPASAANYTNQSTRQLTDSEIYENAQKLDLPDYIHGSIYGILNQNSSFNYGNDNTETQKPQAHQEKQHLTDSEIYKNAQKQELPDYIHGSIYGILNQNSSFNY</sequence>
<evidence type="ECO:0000313" key="2">
    <source>
        <dbReference type="Proteomes" id="UP000005388"/>
    </source>
</evidence>
<protein>
    <submittedName>
        <fullName evidence="1">Uncharacterized protein</fullName>
    </submittedName>
</protein>
<name>G5KE85_9STRE</name>
<reference evidence="1 2" key="1">
    <citation type="journal article" date="2014" name="Int. J. Syst. Evol. Microbiol.">
        <title>Phylogenomics and the dynamic genome evolution of the genus Streptococcus.</title>
        <authorList>
            <consortium name="The Broad Institute Genome Sequencing Platform"/>
            <person name="Richards V.P."/>
            <person name="Palmer S.R."/>
            <person name="Pavinski Bitar P.D."/>
            <person name="Qin X."/>
            <person name="Weinstock G.M."/>
            <person name="Highlander S.K."/>
            <person name="Town C.D."/>
            <person name="Burne R.A."/>
            <person name="Stanhope M.J."/>
        </authorList>
    </citation>
    <scope>NUCLEOTIDE SEQUENCE [LARGE SCALE GENOMIC DNA]</scope>
    <source>
        <strain evidence="1 2">2285-97</strain>
    </source>
</reference>
<keyword evidence="2" id="KW-1185">Reference proteome</keyword>
<comment type="caution">
    <text evidence="1">The sequence shown here is derived from an EMBL/GenBank/DDBJ whole genome shotgun (WGS) entry which is preliminary data.</text>
</comment>
<dbReference type="STRING" id="764291.STRUR_2023"/>
<accession>G5KE85</accession>
<dbReference type="AlphaFoldDB" id="G5KE85"/>
<gene>
    <name evidence="1" type="ORF">STRUR_2023</name>
</gene>
<organism evidence="1 2">
    <name type="scientific">Streptococcus urinalis 2285-97</name>
    <dbReference type="NCBI Taxonomy" id="764291"/>
    <lineage>
        <taxon>Bacteria</taxon>
        <taxon>Bacillati</taxon>
        <taxon>Bacillota</taxon>
        <taxon>Bacilli</taxon>
        <taxon>Lactobacillales</taxon>
        <taxon>Streptococcaceae</taxon>
        <taxon>Streptococcus</taxon>
    </lineage>
</organism>
<proteinExistence type="predicted"/>
<evidence type="ECO:0000313" key="1">
    <source>
        <dbReference type="EMBL" id="EHJ57163.1"/>
    </source>
</evidence>
<dbReference type="EMBL" id="AEUZ02000001">
    <property type="protein sequence ID" value="EHJ57163.1"/>
    <property type="molecule type" value="Genomic_DNA"/>
</dbReference>
<dbReference type="Proteomes" id="UP000005388">
    <property type="component" value="Unassembled WGS sequence"/>
</dbReference>